<dbReference type="Gene3D" id="2.60.120.620">
    <property type="entry name" value="q2cbj1_9rhob like domain"/>
    <property type="match status" value="1"/>
</dbReference>
<organism evidence="1 2">
    <name type="scientific">Synoicihabitans lomoniglobus</name>
    <dbReference type="NCBI Taxonomy" id="2909285"/>
    <lineage>
        <taxon>Bacteria</taxon>
        <taxon>Pseudomonadati</taxon>
        <taxon>Verrucomicrobiota</taxon>
        <taxon>Opitutia</taxon>
        <taxon>Opitutales</taxon>
        <taxon>Opitutaceae</taxon>
        <taxon>Synoicihabitans</taxon>
    </lineage>
</organism>
<dbReference type="KEGG" id="slom:PXH66_02960"/>
<dbReference type="Proteomes" id="UP001218638">
    <property type="component" value="Chromosome"/>
</dbReference>
<evidence type="ECO:0000313" key="1">
    <source>
        <dbReference type="EMBL" id="WED65806.1"/>
    </source>
</evidence>
<gene>
    <name evidence="1" type="ORF">PXH66_02960</name>
</gene>
<proteinExistence type="predicted"/>
<name>A0AAF0I5Z7_9BACT</name>
<dbReference type="AlphaFoldDB" id="A0AAF0I5Z7"/>
<protein>
    <submittedName>
        <fullName evidence="1">TIGR02466 family protein</fullName>
    </submittedName>
</protein>
<dbReference type="NCBIfam" id="TIGR02466">
    <property type="entry name" value="TIGR02466 family protein"/>
    <property type="match status" value="1"/>
</dbReference>
<dbReference type="EMBL" id="CP119075">
    <property type="protein sequence ID" value="WED65806.1"/>
    <property type="molecule type" value="Genomic_DNA"/>
</dbReference>
<evidence type="ECO:0000313" key="2">
    <source>
        <dbReference type="Proteomes" id="UP001218638"/>
    </source>
</evidence>
<dbReference type="RefSeq" id="WP_330930336.1">
    <property type="nucleotide sequence ID" value="NZ_CP119075.1"/>
</dbReference>
<dbReference type="SUPFAM" id="SSF51197">
    <property type="entry name" value="Clavaminate synthase-like"/>
    <property type="match status" value="1"/>
</dbReference>
<dbReference type="Pfam" id="PF13759">
    <property type="entry name" value="2OG-FeII_Oxy_5"/>
    <property type="match status" value="1"/>
</dbReference>
<keyword evidence="2" id="KW-1185">Reference proteome</keyword>
<accession>A0AAF0I5Z7</accession>
<sequence length="205" mass="23615">MPVRLHFPTYIHCEPLQKTGLAKFNDELATECDQLRAFDTDGRKWSEQNYPGGYTSYASMNQLHRFSSTFEALERKLTKHVKAYAKALDFDLRGADVHMTDCWVNMMPPGTTHGLHLHPLSFISGTYYVQTPGGCPGIKFEDPRLDRFMAAPPRRAKVRPENEIFVTYPAEAGNVILFESWLRHEVPANQVTEERISISFNYDWR</sequence>
<dbReference type="InterPro" id="IPR012668">
    <property type="entry name" value="CHP02466"/>
</dbReference>
<reference evidence="1" key="1">
    <citation type="submission" date="2023-03" db="EMBL/GenBank/DDBJ databases">
        <title>Lomoglobus Profundus gen. nov., sp. nov., a novel member of the phylum Verrucomicrobia, isolated from deep-marine sediment of South China Sea.</title>
        <authorList>
            <person name="Ahmad T."/>
            <person name="Ishaq S.E."/>
            <person name="Wang F."/>
        </authorList>
    </citation>
    <scope>NUCLEOTIDE SEQUENCE</scope>
    <source>
        <strain evidence="1">LMO-M01</strain>
    </source>
</reference>